<dbReference type="RefSeq" id="WP_344696328.1">
    <property type="nucleotide sequence ID" value="NZ_BAABBR010000001.1"/>
</dbReference>
<dbReference type="Gene3D" id="3.30.160.20">
    <property type="match status" value="1"/>
</dbReference>
<evidence type="ECO:0000313" key="3">
    <source>
        <dbReference type="EMBL" id="GAA4035004.1"/>
    </source>
</evidence>
<feature type="region of interest" description="Disordered" evidence="1">
    <location>
        <begin position="95"/>
        <end position="136"/>
    </location>
</feature>
<evidence type="ECO:0000313" key="4">
    <source>
        <dbReference type="Proteomes" id="UP001424459"/>
    </source>
</evidence>
<dbReference type="PANTHER" id="PTHR47814:SF1">
    <property type="entry name" value="PEPTIDYL-TRNA HYDROLASE ARFB"/>
    <property type="match status" value="1"/>
</dbReference>
<feature type="compositionally biased region" description="Basic residues" evidence="1">
    <location>
        <begin position="100"/>
        <end position="114"/>
    </location>
</feature>
<gene>
    <name evidence="3" type="primary">arfB</name>
    <name evidence="3" type="ORF">GCM10022281_14100</name>
</gene>
<feature type="domain" description="Prokaryotic-type class I peptide chain release factors" evidence="2">
    <location>
        <begin position="5"/>
        <end position="130"/>
    </location>
</feature>
<dbReference type="Pfam" id="PF00472">
    <property type="entry name" value="RF-1"/>
    <property type="match status" value="1"/>
</dbReference>
<keyword evidence="4" id="KW-1185">Reference proteome</keyword>
<name>A0ABP7U316_9SPHN</name>
<dbReference type="EMBL" id="BAABBR010000001">
    <property type="protein sequence ID" value="GAA4035004.1"/>
    <property type="molecule type" value="Genomic_DNA"/>
</dbReference>
<sequence length="136" mass="14886">MRPEDVRIPEEALSETFLASTGPGGQNVNKVATACQLRCNVYALGLPPYAYEQLKALAGSKLTIGGELVITARTHRTREANREEARRRLAGLIADALHRDPKRRPTKPSRAAKAKRLDSKKGRGAVKAMRGRVSLD</sequence>
<dbReference type="SUPFAM" id="SSF110916">
    <property type="entry name" value="Peptidyl-tRNA hydrolase domain-like"/>
    <property type="match status" value="1"/>
</dbReference>
<dbReference type="GO" id="GO:0016787">
    <property type="term" value="F:hydrolase activity"/>
    <property type="evidence" value="ECO:0007669"/>
    <property type="project" value="UniProtKB-KW"/>
</dbReference>
<dbReference type="InterPro" id="IPR000352">
    <property type="entry name" value="Pep_chain_release_fac_I"/>
</dbReference>
<evidence type="ECO:0000256" key="1">
    <source>
        <dbReference type="SAM" id="MobiDB-lite"/>
    </source>
</evidence>
<evidence type="ECO:0000259" key="2">
    <source>
        <dbReference type="Pfam" id="PF00472"/>
    </source>
</evidence>
<proteinExistence type="predicted"/>
<protein>
    <submittedName>
        <fullName evidence="3">Alternative ribosome rescue aminoacyl-tRNA hydrolase ArfB</fullName>
    </submittedName>
</protein>
<keyword evidence="3" id="KW-0378">Hydrolase</keyword>
<accession>A0ABP7U316</accession>
<dbReference type="Proteomes" id="UP001424459">
    <property type="component" value="Unassembled WGS sequence"/>
</dbReference>
<dbReference type="PANTHER" id="PTHR47814">
    <property type="entry name" value="PEPTIDYL-TRNA HYDROLASE ARFB"/>
    <property type="match status" value="1"/>
</dbReference>
<comment type="caution">
    <text evidence="3">The sequence shown here is derived from an EMBL/GenBank/DDBJ whole genome shotgun (WGS) entry which is preliminary data.</text>
</comment>
<organism evidence="3 4">
    <name type="scientific">Sphingomonas rosea</name>
    <dbReference type="NCBI Taxonomy" id="335605"/>
    <lineage>
        <taxon>Bacteria</taxon>
        <taxon>Pseudomonadati</taxon>
        <taxon>Pseudomonadota</taxon>
        <taxon>Alphaproteobacteria</taxon>
        <taxon>Sphingomonadales</taxon>
        <taxon>Sphingomonadaceae</taxon>
        <taxon>Sphingomonas</taxon>
    </lineage>
</organism>
<dbReference type="NCBIfam" id="NF006718">
    <property type="entry name" value="PRK09256.1"/>
    <property type="match status" value="1"/>
</dbReference>
<reference evidence="4" key="1">
    <citation type="journal article" date="2019" name="Int. J. Syst. Evol. Microbiol.">
        <title>The Global Catalogue of Microorganisms (GCM) 10K type strain sequencing project: providing services to taxonomists for standard genome sequencing and annotation.</title>
        <authorList>
            <consortium name="The Broad Institute Genomics Platform"/>
            <consortium name="The Broad Institute Genome Sequencing Center for Infectious Disease"/>
            <person name="Wu L."/>
            <person name="Ma J."/>
        </authorList>
    </citation>
    <scope>NUCLEOTIDE SEQUENCE [LARGE SCALE GENOMIC DNA]</scope>
    <source>
        <strain evidence="4">JCM 17564</strain>
    </source>
</reference>